<dbReference type="Proteomes" id="UP001597480">
    <property type="component" value="Unassembled WGS sequence"/>
</dbReference>
<dbReference type="EMBL" id="JBHUMD010000026">
    <property type="protein sequence ID" value="MFD2602907.1"/>
    <property type="molecule type" value="Genomic_DNA"/>
</dbReference>
<organism evidence="1 2">
    <name type="scientific">Flavobacterium suzhouense</name>
    <dbReference type="NCBI Taxonomy" id="1529638"/>
    <lineage>
        <taxon>Bacteria</taxon>
        <taxon>Pseudomonadati</taxon>
        <taxon>Bacteroidota</taxon>
        <taxon>Flavobacteriia</taxon>
        <taxon>Flavobacteriales</taxon>
        <taxon>Flavobacteriaceae</taxon>
        <taxon>Flavobacterium</taxon>
    </lineage>
</organism>
<sequence length="222" mass="26465">MVSKEILDFLNLLSKNNNREWFTANKTEFQKIEKQAKFFFNEIGNQLQKSDSIENIQMYRIYRDVRFSKDKSPYKNYLGAWYSRTKPFFRGSYYIHLEPGNCFVEGGFWMPNAEDLKRIRKEFELDDSEIREIINSSDFKKYFGTIRGEELKTAPKDFDKSHKAIDLIRKKQFLAVRKFTDAEVLDKSFNNEVFKTFVAMRPYFDYMSDVLTTNLNGESIIK</sequence>
<comment type="caution">
    <text evidence="1">The sequence shown here is derived from an EMBL/GenBank/DDBJ whole genome shotgun (WGS) entry which is preliminary data.</text>
</comment>
<dbReference type="PIRSF" id="PIRSF028451">
    <property type="entry name" value="UCP028451"/>
    <property type="match status" value="1"/>
</dbReference>
<reference evidence="2" key="1">
    <citation type="journal article" date="2019" name="Int. J. Syst. Evol. Microbiol.">
        <title>The Global Catalogue of Microorganisms (GCM) 10K type strain sequencing project: providing services to taxonomists for standard genome sequencing and annotation.</title>
        <authorList>
            <consortium name="The Broad Institute Genomics Platform"/>
            <consortium name="The Broad Institute Genome Sequencing Center for Infectious Disease"/>
            <person name="Wu L."/>
            <person name="Ma J."/>
        </authorList>
    </citation>
    <scope>NUCLEOTIDE SEQUENCE [LARGE SCALE GENOMIC DNA]</scope>
    <source>
        <strain evidence="2">KCTC 42107</strain>
    </source>
</reference>
<evidence type="ECO:0000313" key="1">
    <source>
        <dbReference type="EMBL" id="MFD2602907.1"/>
    </source>
</evidence>
<dbReference type="PANTHER" id="PTHR36452">
    <property type="entry name" value="CHROMOSOME 12, WHOLE GENOME SHOTGUN SEQUENCE"/>
    <property type="match status" value="1"/>
</dbReference>
<dbReference type="InterPro" id="IPR015996">
    <property type="entry name" value="UCP028451"/>
</dbReference>
<evidence type="ECO:0000313" key="2">
    <source>
        <dbReference type="Proteomes" id="UP001597480"/>
    </source>
</evidence>
<protein>
    <submittedName>
        <fullName evidence="1">DUF2461 domain-containing protein</fullName>
    </submittedName>
</protein>
<dbReference type="PANTHER" id="PTHR36452:SF1">
    <property type="entry name" value="DUF2461 DOMAIN-CONTAINING PROTEIN"/>
    <property type="match status" value="1"/>
</dbReference>
<proteinExistence type="predicted"/>
<keyword evidence="2" id="KW-1185">Reference proteome</keyword>
<dbReference type="RefSeq" id="WP_379821405.1">
    <property type="nucleotide sequence ID" value="NZ_JBHUMD010000026.1"/>
</dbReference>
<accession>A0ABW5NUV7</accession>
<name>A0ABW5NUV7_9FLAO</name>
<gene>
    <name evidence="1" type="ORF">ACFSR3_12625</name>
</gene>
<dbReference type="Pfam" id="PF09365">
    <property type="entry name" value="DUF2461"/>
    <property type="match status" value="1"/>
</dbReference>
<dbReference type="NCBIfam" id="TIGR02453">
    <property type="entry name" value="TIGR02453 family protein"/>
    <property type="match status" value="1"/>
</dbReference>
<dbReference type="InterPro" id="IPR012808">
    <property type="entry name" value="CHP02453"/>
</dbReference>